<feature type="region of interest" description="Disordered" evidence="1">
    <location>
        <begin position="1"/>
        <end position="23"/>
    </location>
</feature>
<accession>A0A0A9H7W5</accession>
<dbReference type="AlphaFoldDB" id="A0A0A9H7W5"/>
<name>A0A0A9H7W5_ARUDO</name>
<sequence length="23" mass="2437">MYSGLKSVPGGRFNGVTNTGQHE</sequence>
<proteinExistence type="predicted"/>
<organism evidence="2">
    <name type="scientific">Arundo donax</name>
    <name type="common">Giant reed</name>
    <name type="synonym">Donax arundinaceus</name>
    <dbReference type="NCBI Taxonomy" id="35708"/>
    <lineage>
        <taxon>Eukaryota</taxon>
        <taxon>Viridiplantae</taxon>
        <taxon>Streptophyta</taxon>
        <taxon>Embryophyta</taxon>
        <taxon>Tracheophyta</taxon>
        <taxon>Spermatophyta</taxon>
        <taxon>Magnoliopsida</taxon>
        <taxon>Liliopsida</taxon>
        <taxon>Poales</taxon>
        <taxon>Poaceae</taxon>
        <taxon>PACMAD clade</taxon>
        <taxon>Arundinoideae</taxon>
        <taxon>Arundineae</taxon>
        <taxon>Arundo</taxon>
    </lineage>
</organism>
<evidence type="ECO:0000313" key="2">
    <source>
        <dbReference type="EMBL" id="JAE31894.1"/>
    </source>
</evidence>
<protein>
    <submittedName>
        <fullName evidence="2">Uncharacterized protein</fullName>
    </submittedName>
</protein>
<reference evidence="2" key="1">
    <citation type="submission" date="2014-09" db="EMBL/GenBank/DDBJ databases">
        <authorList>
            <person name="Magalhaes I.L.F."/>
            <person name="Oliveira U."/>
            <person name="Santos F.R."/>
            <person name="Vidigal T.H.D.A."/>
            <person name="Brescovit A.D."/>
            <person name="Santos A.J."/>
        </authorList>
    </citation>
    <scope>NUCLEOTIDE SEQUENCE</scope>
    <source>
        <tissue evidence="2">Shoot tissue taken approximately 20 cm above the soil surface</tissue>
    </source>
</reference>
<dbReference type="EMBL" id="GBRH01166002">
    <property type="protein sequence ID" value="JAE31894.1"/>
    <property type="molecule type" value="Transcribed_RNA"/>
</dbReference>
<evidence type="ECO:0000256" key="1">
    <source>
        <dbReference type="SAM" id="MobiDB-lite"/>
    </source>
</evidence>
<reference evidence="2" key="2">
    <citation type="journal article" date="2015" name="Data Brief">
        <title>Shoot transcriptome of the giant reed, Arundo donax.</title>
        <authorList>
            <person name="Barrero R.A."/>
            <person name="Guerrero F.D."/>
            <person name="Moolhuijzen P."/>
            <person name="Goolsby J.A."/>
            <person name="Tidwell J."/>
            <person name="Bellgard S.E."/>
            <person name="Bellgard M.I."/>
        </authorList>
    </citation>
    <scope>NUCLEOTIDE SEQUENCE</scope>
    <source>
        <tissue evidence="2">Shoot tissue taken approximately 20 cm above the soil surface</tissue>
    </source>
</reference>